<dbReference type="EMBL" id="VIIS01001441">
    <property type="protein sequence ID" value="KAF0298215.1"/>
    <property type="molecule type" value="Genomic_DNA"/>
</dbReference>
<feature type="compositionally biased region" description="Low complexity" evidence="1">
    <location>
        <begin position="16"/>
        <end position="32"/>
    </location>
</feature>
<feature type="compositionally biased region" description="Pro residues" evidence="1">
    <location>
        <begin position="705"/>
        <end position="733"/>
    </location>
</feature>
<feature type="compositionally biased region" description="Pro residues" evidence="1">
    <location>
        <begin position="71"/>
        <end position="85"/>
    </location>
</feature>
<accession>A0A6A4VVP8</accession>
<evidence type="ECO:0000256" key="1">
    <source>
        <dbReference type="SAM" id="MobiDB-lite"/>
    </source>
</evidence>
<feature type="compositionally biased region" description="Pro residues" evidence="1">
    <location>
        <begin position="838"/>
        <end position="864"/>
    </location>
</feature>
<feature type="compositionally biased region" description="Basic residues" evidence="1">
    <location>
        <begin position="124"/>
        <end position="136"/>
    </location>
</feature>
<feature type="compositionally biased region" description="Basic and acidic residues" evidence="1">
    <location>
        <begin position="342"/>
        <end position="355"/>
    </location>
</feature>
<feature type="compositionally biased region" description="Basic residues" evidence="1">
    <location>
        <begin position="358"/>
        <end position="368"/>
    </location>
</feature>
<feature type="compositionally biased region" description="Polar residues" evidence="1">
    <location>
        <begin position="413"/>
        <end position="424"/>
    </location>
</feature>
<dbReference type="AlphaFoldDB" id="A0A6A4VVP8"/>
<feature type="region of interest" description="Disordered" evidence="1">
    <location>
        <begin position="480"/>
        <end position="557"/>
    </location>
</feature>
<sequence>MTTISSSEGPNDDGSTAAAAANTGAFENNGAEYPNEWQPCVDETSGYTYYWNPATNEVSWEPPVDISSLLQPPPPPPPPPPADPEPTPKRLMEEGIQLITSYGGDSTEDESEDEQPAPPPRKPAAVRRRSPPRAKKPPSPQYGPKLPSPEYGPKLPSAASPVYGPAGPPSPVYGPALPPAAEERSPSPEAPAPARLTMGPFGTTAAAFVGPVLPPHLAADLGSGAGSAPGSAAASGAGSAAASGDEEEEAELLAQLRERAAQLRQLGGELPSGVEKLVTDPETDEKQKSKPKPEAEEVAAKQDLPVTEPELDILAAIEAEVPPDAEQEPEPAVSSPAPATERPSEDSEPSDERSTLSRSRKRRRKARSRAAVATEDGPPAKESRLEEEASAPQPADDLLAMIEAEQPPDYEQPTASPAVNTASAATEDPTMDIISAIESELPPDYEPATDSPAPTAPVEKKADSPDADSTLDIISAIENEMPPDYEGSGSGKGNSEDKIEQSGIEGGEEAMDLDEPENEPKVQDGTCVGLGYHEAGPPDRLAWEEAPQKDRPRRPAASDKFVQFQKGGTLEPAPEPVKEAVKEQESAAAFSRADPEDADRINDMVEEIVDKLEFLGVGLETVSPVKVLAIQTQTLCAAWQSGDLRAAYFLRWLEAEVAAFAERERDSAPDGWTMQWHRTRKRYTYTNLKTGREQNDYPDMEPESVDPPLPAPKKPVPPPPPPSLGPVPTPPPGVLKKQPSPPRGDGALPVPPPPPKFEGRFRLEPPPPPRFPVAPPPPSLSSYEPPPPGEEPDVPLPVPPPPPAEEPPQPEPQRGQQLLSELDSFYSEVGLLNEVSAPPLPAAPAPAEPEPPLPPTPSPPPPQPEETAAAAVETADRHKKKKKKGAMTATALIHKKKGVDKLVAKWKTVQKGM</sequence>
<name>A0A6A4VVP8_AMPAM</name>
<dbReference type="Pfam" id="PF00397">
    <property type="entry name" value="WW"/>
    <property type="match status" value="1"/>
</dbReference>
<dbReference type="PROSITE" id="PS50020">
    <property type="entry name" value="WW_DOMAIN_2"/>
    <property type="match status" value="1"/>
</dbReference>
<feature type="domain" description="WW" evidence="2">
    <location>
        <begin position="31"/>
        <end position="65"/>
    </location>
</feature>
<feature type="compositionally biased region" description="Basic and acidic residues" evidence="1">
    <location>
        <begin position="378"/>
        <end position="387"/>
    </location>
</feature>
<feature type="compositionally biased region" description="Acidic residues" evidence="1">
    <location>
        <begin position="106"/>
        <end position="115"/>
    </location>
</feature>
<dbReference type="CDD" id="cd00201">
    <property type="entry name" value="WW"/>
    <property type="match status" value="1"/>
</dbReference>
<organism evidence="3 4">
    <name type="scientific">Amphibalanus amphitrite</name>
    <name type="common">Striped barnacle</name>
    <name type="synonym">Balanus amphitrite</name>
    <dbReference type="NCBI Taxonomy" id="1232801"/>
    <lineage>
        <taxon>Eukaryota</taxon>
        <taxon>Metazoa</taxon>
        <taxon>Ecdysozoa</taxon>
        <taxon>Arthropoda</taxon>
        <taxon>Crustacea</taxon>
        <taxon>Multicrustacea</taxon>
        <taxon>Cirripedia</taxon>
        <taxon>Thoracica</taxon>
        <taxon>Thoracicalcarea</taxon>
        <taxon>Balanomorpha</taxon>
        <taxon>Balanoidea</taxon>
        <taxon>Balanidae</taxon>
        <taxon>Amphibalaninae</taxon>
        <taxon>Amphibalanus</taxon>
    </lineage>
</organism>
<dbReference type="OrthoDB" id="2444812at2759"/>
<dbReference type="SUPFAM" id="SSF51045">
    <property type="entry name" value="WW domain"/>
    <property type="match status" value="1"/>
</dbReference>
<feature type="region of interest" description="Disordered" evidence="1">
    <location>
        <begin position="685"/>
        <end position="889"/>
    </location>
</feature>
<proteinExistence type="predicted"/>
<dbReference type="InterPro" id="IPR001202">
    <property type="entry name" value="WW_dom"/>
</dbReference>
<reference evidence="3 4" key="1">
    <citation type="submission" date="2019-07" db="EMBL/GenBank/DDBJ databases">
        <title>Draft genome assembly of a fouling barnacle, Amphibalanus amphitrite (Darwin, 1854): The first reference genome for Thecostraca.</title>
        <authorList>
            <person name="Kim W."/>
        </authorList>
    </citation>
    <scope>NUCLEOTIDE SEQUENCE [LARGE SCALE GENOMIC DNA]</scope>
    <source>
        <strain evidence="3">SNU_AA5</strain>
        <tissue evidence="3">Soma without cirri and trophi</tissue>
    </source>
</reference>
<feature type="compositionally biased region" description="Basic and acidic residues" evidence="1">
    <location>
        <begin position="284"/>
        <end position="300"/>
    </location>
</feature>
<gene>
    <name evidence="3" type="primary">Fnbp4</name>
    <name evidence="3" type="ORF">FJT64_004465</name>
</gene>
<feature type="region of interest" description="Disordered" evidence="1">
    <location>
        <begin position="1"/>
        <end position="199"/>
    </location>
</feature>
<feature type="compositionally biased region" description="Acidic residues" evidence="1">
    <location>
        <begin position="506"/>
        <end position="517"/>
    </location>
</feature>
<evidence type="ECO:0000313" key="4">
    <source>
        <dbReference type="Proteomes" id="UP000440578"/>
    </source>
</evidence>
<feature type="compositionally biased region" description="Low complexity" evidence="1">
    <location>
        <begin position="218"/>
        <end position="243"/>
    </location>
</feature>
<feature type="compositionally biased region" description="Pro residues" evidence="1">
    <location>
        <begin position="764"/>
        <end position="811"/>
    </location>
</feature>
<keyword evidence="4" id="KW-1185">Reference proteome</keyword>
<dbReference type="PANTHER" id="PTHR46697:SF1">
    <property type="entry name" value="FORMIN-BINDING PROTEIN 4"/>
    <property type="match status" value="1"/>
</dbReference>
<feature type="compositionally biased region" description="Low complexity" evidence="1">
    <location>
        <begin position="330"/>
        <end position="341"/>
    </location>
</feature>
<feature type="compositionally biased region" description="Basic and acidic residues" evidence="1">
    <location>
        <begin position="541"/>
        <end position="550"/>
    </location>
</feature>
<dbReference type="InterPro" id="IPR036020">
    <property type="entry name" value="WW_dom_sf"/>
</dbReference>
<dbReference type="PANTHER" id="PTHR46697">
    <property type="entry name" value="FORMIN-BINDING PROTEIN 4"/>
    <property type="match status" value="1"/>
</dbReference>
<dbReference type="SMART" id="SM00456">
    <property type="entry name" value="WW"/>
    <property type="match status" value="2"/>
</dbReference>
<evidence type="ECO:0000313" key="3">
    <source>
        <dbReference type="EMBL" id="KAF0298215.1"/>
    </source>
</evidence>
<feature type="region of interest" description="Disordered" evidence="1">
    <location>
        <begin position="214"/>
        <end position="467"/>
    </location>
</feature>
<comment type="caution">
    <text evidence="3">The sequence shown here is derived from an EMBL/GenBank/DDBJ whole genome shotgun (WGS) entry which is preliminary data.</text>
</comment>
<dbReference type="Proteomes" id="UP000440578">
    <property type="component" value="Unassembled WGS sequence"/>
</dbReference>
<feature type="compositionally biased region" description="Pro residues" evidence="1">
    <location>
        <begin position="166"/>
        <end position="178"/>
    </location>
</feature>
<evidence type="ECO:0000259" key="2">
    <source>
        <dbReference type="PROSITE" id="PS50020"/>
    </source>
</evidence>
<protein>
    <submittedName>
        <fullName evidence="3">Formin-binding protein 4</fullName>
    </submittedName>
</protein>
<dbReference type="InterPro" id="IPR053076">
    <property type="entry name" value="WW_domain_protein"/>
</dbReference>
<dbReference type="Gene3D" id="2.20.70.10">
    <property type="match status" value="1"/>
</dbReference>